<comment type="similarity">
    <text evidence="2">Belongs to the SPCS2 family.</text>
</comment>
<feature type="region of interest" description="Disordered" evidence="9">
    <location>
        <begin position="448"/>
        <end position="490"/>
    </location>
</feature>
<comment type="subcellular location">
    <subcellularLocation>
        <location evidence="1">Endoplasmic reticulum membrane</location>
        <topology evidence="1">Multi-pass membrane protein</topology>
    </subcellularLocation>
</comment>
<dbReference type="PANTHER" id="PTHR13085:SF0">
    <property type="entry name" value="SIGNAL PEPTIDASE COMPLEX SUBUNIT 2"/>
    <property type="match status" value="1"/>
</dbReference>
<gene>
    <name evidence="12" type="ORF">CYMTET_10465</name>
    <name evidence="11" type="ORF">CYMTET_37658</name>
</gene>
<evidence type="ECO:0000256" key="7">
    <source>
        <dbReference type="ARBA" id="ARBA00023136"/>
    </source>
</evidence>
<evidence type="ECO:0000256" key="8">
    <source>
        <dbReference type="ARBA" id="ARBA00045608"/>
    </source>
</evidence>
<dbReference type="GO" id="GO:0005787">
    <property type="term" value="C:signal peptidase complex"/>
    <property type="evidence" value="ECO:0007669"/>
    <property type="project" value="InterPro"/>
</dbReference>
<dbReference type="GO" id="GO:0006465">
    <property type="term" value="P:signal peptide processing"/>
    <property type="evidence" value="ECO:0007669"/>
    <property type="project" value="InterPro"/>
</dbReference>
<comment type="caution">
    <text evidence="12">The sequence shown here is derived from an EMBL/GenBank/DDBJ whole genome shotgun (WGS) entry which is preliminary data.</text>
</comment>
<dbReference type="AlphaFoldDB" id="A0AAE0GP72"/>
<dbReference type="InterPro" id="IPR009582">
    <property type="entry name" value="Spc2/SPCS2"/>
</dbReference>
<evidence type="ECO:0000313" key="12">
    <source>
        <dbReference type="EMBL" id="KAK3281774.1"/>
    </source>
</evidence>
<dbReference type="Proteomes" id="UP001190700">
    <property type="component" value="Unassembled WGS sequence"/>
</dbReference>
<dbReference type="EMBL" id="LGRX02003711">
    <property type="protein sequence ID" value="KAK3281774.1"/>
    <property type="molecule type" value="Genomic_DNA"/>
</dbReference>
<name>A0AAE0GP72_9CHLO</name>
<sequence length="490" mass="53880">MKETVCTPVPSAELPVNLGDSAHIKRVLDEVSSQVVFDEGYPEYYYVSNVKIGLGIITCAFALVAQFYPKGFPDNSNILLCCVIGYMLFNTLLQVFSMIYEKDAILFTHPKAVGSSGTQSSSSTGLTLATHLPRFSDRYLLRISSADPNSLAAREPVVLEKSITEWFYDDGILAEDIFRADLRNWVVSCQSAMNKWQEAHSAATASTGNITCRATKAQVLLQKASHQFTEFLSTLRRHWRRARMAFEDIQAPPTDVDAFIPLEEGPHQRLETPDQIVHLDIAPFAIETVVGAERMVGAEAMHTFSALLFLDDQACKTDYWAAFPNQRSLSICMYAALSVLPNATIDLENKVHPVPHCLRDMMLLRAFGDSAEVTAEKREELARFRWSLPGPDTQLAHPHSIGADNSATVVHESCVKGFSEHPVFNAAGARCPTAQSVIKAVTVAARRATKEPALRKQPFGPSAASSSNPVAPPKKTQTRGKVAKAEKAVR</sequence>
<reference evidence="12" key="2">
    <citation type="submission" date="2023-06" db="EMBL/GenBank/DDBJ databases">
        <title>Long-read-based genome assembly of the green algal bacterivore Cymbomonas tetramitiformis.</title>
        <authorList>
            <person name="Gyaltshen Y."/>
            <person name="Rozenberg A."/>
            <person name="Paasch A."/>
            <person name="Burns J.A."/>
            <person name="Warring S."/>
            <person name="Larson R."/>
            <person name="Maurer-Alcala X."/>
            <person name="Dacks J."/>
            <person name="Kim E."/>
        </authorList>
    </citation>
    <scope>NUCLEOTIDE SEQUENCE</scope>
    <source>
        <strain evidence="12">PLY_AMNH</strain>
    </source>
</reference>
<feature type="transmembrane region" description="Helical" evidence="10">
    <location>
        <begin position="44"/>
        <end position="65"/>
    </location>
</feature>
<dbReference type="PANTHER" id="PTHR13085">
    <property type="entry name" value="MICROSOMAL SIGNAL PEPTIDASE 25 KDA SUBUNIT"/>
    <property type="match status" value="1"/>
</dbReference>
<proteinExistence type="inferred from homology"/>
<evidence type="ECO:0000313" key="11">
    <source>
        <dbReference type="EMBL" id="KAK3253074.1"/>
    </source>
</evidence>
<protein>
    <recommendedName>
        <fullName evidence="3">Signal peptidase complex subunit 2</fullName>
    </recommendedName>
</protein>
<dbReference type="EMBL" id="LGRX02025015">
    <property type="protein sequence ID" value="KAK3253074.1"/>
    <property type="molecule type" value="Genomic_DNA"/>
</dbReference>
<dbReference type="Pfam" id="PF06703">
    <property type="entry name" value="SPC25"/>
    <property type="match status" value="1"/>
</dbReference>
<dbReference type="GO" id="GO:0045047">
    <property type="term" value="P:protein targeting to ER"/>
    <property type="evidence" value="ECO:0007669"/>
    <property type="project" value="TreeGrafter"/>
</dbReference>
<evidence type="ECO:0000256" key="3">
    <source>
        <dbReference type="ARBA" id="ARBA00017057"/>
    </source>
</evidence>
<keyword evidence="4 10" id="KW-0812">Transmembrane</keyword>
<keyword evidence="7 10" id="KW-0472">Membrane</keyword>
<evidence type="ECO:0000256" key="10">
    <source>
        <dbReference type="SAM" id="Phobius"/>
    </source>
</evidence>
<evidence type="ECO:0000256" key="4">
    <source>
        <dbReference type="ARBA" id="ARBA00022692"/>
    </source>
</evidence>
<evidence type="ECO:0000256" key="1">
    <source>
        <dbReference type="ARBA" id="ARBA00004477"/>
    </source>
</evidence>
<keyword evidence="13" id="KW-1185">Reference proteome</keyword>
<evidence type="ECO:0000256" key="2">
    <source>
        <dbReference type="ARBA" id="ARBA00007324"/>
    </source>
</evidence>
<reference evidence="12 13" key="1">
    <citation type="journal article" date="2015" name="Genome Biol. Evol.">
        <title>Comparative Genomics of a Bacterivorous Green Alga Reveals Evolutionary Causalities and Consequences of Phago-Mixotrophic Mode of Nutrition.</title>
        <authorList>
            <person name="Burns J.A."/>
            <person name="Paasch A."/>
            <person name="Narechania A."/>
            <person name="Kim E."/>
        </authorList>
    </citation>
    <scope>NUCLEOTIDE SEQUENCE [LARGE SCALE GENOMIC DNA]</scope>
    <source>
        <strain evidence="12">PLY_AMNH</strain>
    </source>
</reference>
<keyword evidence="5" id="KW-0256">Endoplasmic reticulum</keyword>
<evidence type="ECO:0000256" key="5">
    <source>
        <dbReference type="ARBA" id="ARBA00022824"/>
    </source>
</evidence>
<feature type="transmembrane region" description="Helical" evidence="10">
    <location>
        <begin position="77"/>
        <end position="100"/>
    </location>
</feature>
<evidence type="ECO:0000256" key="6">
    <source>
        <dbReference type="ARBA" id="ARBA00022989"/>
    </source>
</evidence>
<evidence type="ECO:0000313" key="13">
    <source>
        <dbReference type="Proteomes" id="UP001190700"/>
    </source>
</evidence>
<keyword evidence="6 10" id="KW-1133">Transmembrane helix</keyword>
<comment type="function">
    <text evidence="8">Component of the signal peptidase complex (SPC) which catalyzes the cleavage of N-terminal signal sequences from nascent proteins as they are translocated into the lumen of the endoplasmic reticulum. Enhances the enzymatic activity of SPC and facilitates the interactions between different components of the translocation site.</text>
</comment>
<evidence type="ECO:0000256" key="9">
    <source>
        <dbReference type="SAM" id="MobiDB-lite"/>
    </source>
</evidence>
<accession>A0AAE0GP72</accession>
<organism evidence="12 13">
    <name type="scientific">Cymbomonas tetramitiformis</name>
    <dbReference type="NCBI Taxonomy" id="36881"/>
    <lineage>
        <taxon>Eukaryota</taxon>
        <taxon>Viridiplantae</taxon>
        <taxon>Chlorophyta</taxon>
        <taxon>Pyramimonadophyceae</taxon>
        <taxon>Pyramimonadales</taxon>
        <taxon>Pyramimonadaceae</taxon>
        <taxon>Cymbomonas</taxon>
    </lineage>
</organism>